<dbReference type="SUPFAM" id="SSF50022">
    <property type="entry name" value="ISP domain"/>
    <property type="match status" value="1"/>
</dbReference>
<evidence type="ECO:0000256" key="3">
    <source>
        <dbReference type="ARBA" id="ARBA00023002"/>
    </source>
</evidence>
<dbReference type="InterPro" id="IPR017941">
    <property type="entry name" value="Rieske_2Fe-2S"/>
</dbReference>
<dbReference type="RefSeq" id="WP_424923005.1">
    <property type="nucleotide sequence ID" value="NZ_SNYJ01000001.1"/>
</dbReference>
<keyword evidence="5" id="KW-0411">Iron-sulfur</keyword>
<evidence type="ECO:0000259" key="7">
    <source>
        <dbReference type="PROSITE" id="PS51296"/>
    </source>
</evidence>
<dbReference type="GO" id="GO:0042128">
    <property type="term" value="P:nitrate assimilation"/>
    <property type="evidence" value="ECO:0007669"/>
    <property type="project" value="UniProtKB-KW"/>
</dbReference>
<proteinExistence type="predicted"/>
<dbReference type="PANTHER" id="PTHR21496">
    <property type="entry name" value="FERREDOXIN-RELATED"/>
    <property type="match status" value="1"/>
</dbReference>
<accession>A0A4R6U9U0</accession>
<dbReference type="EMBL" id="SNYJ01000001">
    <property type="protein sequence ID" value="TDQ42596.1"/>
    <property type="molecule type" value="Genomic_DNA"/>
</dbReference>
<evidence type="ECO:0000313" key="8">
    <source>
        <dbReference type="EMBL" id="TDQ42596.1"/>
    </source>
</evidence>
<dbReference type="PROSITE" id="PS51296">
    <property type="entry name" value="RIESKE"/>
    <property type="match status" value="1"/>
</dbReference>
<dbReference type="InterPro" id="IPR012748">
    <property type="entry name" value="Rieske-like_NirD"/>
</dbReference>
<keyword evidence="2" id="KW-0479">Metal-binding</keyword>
<dbReference type="FunFam" id="2.102.10.10:FF:000013">
    <property type="entry name" value="Nitrite reductase [NAD(P)H], small subunit"/>
    <property type="match status" value="1"/>
</dbReference>
<dbReference type="Pfam" id="PF00355">
    <property type="entry name" value="Rieske"/>
    <property type="match status" value="1"/>
</dbReference>
<dbReference type="GO" id="GO:0008942">
    <property type="term" value="F:nitrite reductase [NAD(P)H] activity"/>
    <property type="evidence" value="ECO:0007669"/>
    <property type="project" value="InterPro"/>
</dbReference>
<dbReference type="GO" id="GO:0004497">
    <property type="term" value="F:monooxygenase activity"/>
    <property type="evidence" value="ECO:0007669"/>
    <property type="project" value="UniProtKB-ARBA"/>
</dbReference>
<keyword evidence="9" id="KW-1185">Reference proteome</keyword>
<evidence type="ECO:0000256" key="1">
    <source>
        <dbReference type="ARBA" id="ARBA00022714"/>
    </source>
</evidence>
<sequence>MAITKQRIKVAELSDLPVKMGKTVVIGENELALFRLSDGSVKAIENRCPHKAGVLAEGMVSGDHVFCPMHDWKISLKDGLVQEPDVGCVKTFEVEVEGELVYVLVGEEEAERGVTNGVC</sequence>
<dbReference type="NCBIfam" id="TIGR02378">
    <property type="entry name" value="nirD_assim_sml"/>
    <property type="match status" value="1"/>
</dbReference>
<keyword evidence="1" id="KW-0001">2Fe-2S</keyword>
<reference evidence="8 9" key="1">
    <citation type="submission" date="2019-03" db="EMBL/GenBank/DDBJ databases">
        <title>Genomic Encyclopedia of Type Strains, Phase IV (KMG-IV): sequencing the most valuable type-strain genomes for metagenomic binning, comparative biology and taxonomic classification.</title>
        <authorList>
            <person name="Goeker M."/>
        </authorList>
    </citation>
    <scope>NUCLEOTIDE SEQUENCE [LARGE SCALE GENOMIC DNA]</scope>
    <source>
        <strain evidence="8 9">DSM 28697</strain>
    </source>
</reference>
<dbReference type="PANTHER" id="PTHR21496:SF23">
    <property type="entry name" value="3-PHENYLPROPIONATE_CINNAMIC ACID DIOXYGENASE FERREDOXIN SUBUNIT"/>
    <property type="match status" value="1"/>
</dbReference>
<keyword evidence="4" id="KW-0408">Iron</keyword>
<protein>
    <submittedName>
        <fullName evidence="8">Nitrite reductase (NADH) small subunit</fullName>
    </submittedName>
</protein>
<evidence type="ECO:0000256" key="4">
    <source>
        <dbReference type="ARBA" id="ARBA00023004"/>
    </source>
</evidence>
<dbReference type="Proteomes" id="UP000295632">
    <property type="component" value="Unassembled WGS sequence"/>
</dbReference>
<evidence type="ECO:0000256" key="6">
    <source>
        <dbReference type="ARBA" id="ARBA00023063"/>
    </source>
</evidence>
<gene>
    <name evidence="8" type="ORF">EV213_10124</name>
</gene>
<dbReference type="GO" id="GO:0046872">
    <property type="term" value="F:metal ion binding"/>
    <property type="evidence" value="ECO:0007669"/>
    <property type="project" value="UniProtKB-KW"/>
</dbReference>
<keyword evidence="3" id="KW-0560">Oxidoreductase</keyword>
<feature type="domain" description="Rieske" evidence="7">
    <location>
        <begin position="8"/>
        <end position="103"/>
    </location>
</feature>
<evidence type="ECO:0000256" key="2">
    <source>
        <dbReference type="ARBA" id="ARBA00022723"/>
    </source>
</evidence>
<evidence type="ECO:0000256" key="5">
    <source>
        <dbReference type="ARBA" id="ARBA00023014"/>
    </source>
</evidence>
<evidence type="ECO:0000313" key="9">
    <source>
        <dbReference type="Proteomes" id="UP000295632"/>
    </source>
</evidence>
<comment type="caution">
    <text evidence="8">The sequence shown here is derived from an EMBL/GenBank/DDBJ whole genome shotgun (WGS) entry which is preliminary data.</text>
</comment>
<dbReference type="GO" id="GO:0051537">
    <property type="term" value="F:2 iron, 2 sulfur cluster binding"/>
    <property type="evidence" value="ECO:0007669"/>
    <property type="project" value="UniProtKB-KW"/>
</dbReference>
<dbReference type="Gene3D" id="2.102.10.10">
    <property type="entry name" value="Rieske [2Fe-2S] iron-sulphur domain"/>
    <property type="match status" value="1"/>
</dbReference>
<keyword evidence="6" id="KW-0534">Nitrate assimilation</keyword>
<dbReference type="AlphaFoldDB" id="A0A4R6U9U0"/>
<organism evidence="8 9">
    <name type="scientific">Aureibacillus halotolerans</name>
    <dbReference type="NCBI Taxonomy" id="1508390"/>
    <lineage>
        <taxon>Bacteria</taxon>
        <taxon>Bacillati</taxon>
        <taxon>Bacillota</taxon>
        <taxon>Bacilli</taxon>
        <taxon>Bacillales</taxon>
        <taxon>Bacillaceae</taxon>
        <taxon>Aureibacillus</taxon>
    </lineage>
</organism>
<dbReference type="CDD" id="cd03530">
    <property type="entry name" value="Rieske_NirD_small_Bacillus"/>
    <property type="match status" value="1"/>
</dbReference>
<name>A0A4R6U9U0_9BACI</name>
<dbReference type="InterPro" id="IPR036922">
    <property type="entry name" value="Rieske_2Fe-2S_sf"/>
</dbReference>
<dbReference type="GO" id="GO:0016705">
    <property type="term" value="F:oxidoreductase activity, acting on paired donors, with incorporation or reduction of molecular oxygen"/>
    <property type="evidence" value="ECO:0007669"/>
    <property type="project" value="UniProtKB-ARBA"/>
</dbReference>